<keyword evidence="1" id="KW-0472">Membrane</keyword>
<name>A0ABR7ZUF8_9CYAN</name>
<protein>
    <recommendedName>
        <fullName evidence="4">PIN domain-containing protein</fullName>
    </recommendedName>
</protein>
<keyword evidence="1" id="KW-1133">Transmembrane helix</keyword>
<accession>A0ABR7ZUF8</accession>
<evidence type="ECO:0000313" key="2">
    <source>
        <dbReference type="EMBL" id="MBD2187439.1"/>
    </source>
</evidence>
<gene>
    <name evidence="2" type="ORF">H6F41_04675</name>
</gene>
<keyword evidence="3" id="KW-1185">Reference proteome</keyword>
<evidence type="ECO:0008006" key="4">
    <source>
        <dbReference type="Google" id="ProtNLM"/>
    </source>
</evidence>
<evidence type="ECO:0000313" key="3">
    <source>
        <dbReference type="Proteomes" id="UP000642094"/>
    </source>
</evidence>
<keyword evidence="1" id="KW-0812">Transmembrane</keyword>
<dbReference type="EMBL" id="JACJQB010000005">
    <property type="protein sequence ID" value="MBD2187439.1"/>
    <property type="molecule type" value="Genomic_DNA"/>
</dbReference>
<dbReference type="RefSeq" id="WP_190402314.1">
    <property type="nucleotide sequence ID" value="NZ_JACJQB010000005.1"/>
</dbReference>
<reference evidence="2 3" key="1">
    <citation type="journal article" date="2020" name="ISME J.">
        <title>Comparative genomics reveals insights into cyanobacterial evolution and habitat adaptation.</title>
        <authorList>
            <person name="Chen M.Y."/>
            <person name="Teng W.K."/>
            <person name="Zhao L."/>
            <person name="Hu C.X."/>
            <person name="Zhou Y.K."/>
            <person name="Han B.P."/>
            <person name="Song L.R."/>
            <person name="Shu W.S."/>
        </authorList>
    </citation>
    <scope>NUCLEOTIDE SEQUENCE [LARGE SCALE GENOMIC DNA]</scope>
    <source>
        <strain evidence="2 3">FACHB-723</strain>
    </source>
</reference>
<feature type="transmembrane region" description="Helical" evidence="1">
    <location>
        <begin position="226"/>
        <end position="247"/>
    </location>
</feature>
<evidence type="ECO:0000256" key="1">
    <source>
        <dbReference type="SAM" id="Phobius"/>
    </source>
</evidence>
<proteinExistence type="predicted"/>
<dbReference type="Proteomes" id="UP000642094">
    <property type="component" value="Unassembled WGS sequence"/>
</dbReference>
<comment type="caution">
    <text evidence="2">The sequence shown here is derived from an EMBL/GenBank/DDBJ whole genome shotgun (WGS) entry which is preliminary data.</text>
</comment>
<organism evidence="2 3">
    <name type="scientific">Pseudanabaena mucicola FACHB-723</name>
    <dbReference type="NCBI Taxonomy" id="2692860"/>
    <lineage>
        <taxon>Bacteria</taxon>
        <taxon>Bacillati</taxon>
        <taxon>Cyanobacteriota</taxon>
        <taxon>Cyanophyceae</taxon>
        <taxon>Pseudanabaenales</taxon>
        <taxon>Pseudanabaenaceae</taxon>
        <taxon>Pseudanabaena</taxon>
    </lineage>
</organism>
<sequence length="271" mass="29916">MTDSPYLLLVETSAITETDPNTWNAIAKLGDCFLPETVASELKHIAEGKLEGNEAIARQFQGRLTELNWQTTNISAKHPDLLIRSTQNLSRKAKLLNNVAQSAVGLANANPQQCVILISDEIALRDRIAKLQHNHLCAIPSAIARQWSRTNQAPPIVKQTLKQLENYLARQPLASPPLTSAQQTVVDLNKLANSTLNTADFLKSELPNRAKVATHSANYAQIAINIVKSGLAILFFIALILIGWRLIQPQQFQQFWDKTGLPPLPKLSSLP</sequence>